<accession>A0AAI8TYX0</accession>
<gene>
    <name evidence="1" type="ORF">hbim_05378</name>
</gene>
<dbReference type="AlphaFoldDB" id="A0AAI8TYX0"/>
<name>A0AAI8TYX0_MYCME</name>
<organism evidence="1 2">
    <name type="scientific">Mycolicibacterium mageritense</name>
    <name type="common">Mycobacterium mageritense</name>
    <dbReference type="NCBI Taxonomy" id="53462"/>
    <lineage>
        <taxon>Bacteria</taxon>
        <taxon>Bacillati</taxon>
        <taxon>Actinomycetota</taxon>
        <taxon>Actinomycetes</taxon>
        <taxon>Mycobacteriales</taxon>
        <taxon>Mycobacteriaceae</taxon>
        <taxon>Mycolicibacterium</taxon>
    </lineage>
</organism>
<evidence type="ECO:0000313" key="2">
    <source>
        <dbReference type="Proteomes" id="UP001241092"/>
    </source>
</evidence>
<sequence>MTPELAAIRDAMSKDTGDGRDMATVVALADAYVADHPDLFTSLQSMSRDECVAALDVFRAAGMEEDQWRVEAWIQHQWEPMNIGGPVEAKVRITNG</sequence>
<protein>
    <submittedName>
        <fullName evidence="1">Uncharacterized protein</fullName>
    </submittedName>
</protein>
<dbReference type="RefSeq" id="WP_286211798.1">
    <property type="nucleotide sequence ID" value="NZ_AP027452.1"/>
</dbReference>
<proteinExistence type="predicted"/>
<reference evidence="1" key="1">
    <citation type="submission" date="2023-03" db="EMBL/GenBank/DDBJ databases">
        <title>Draft genome sequence of a Mycolicibacterium mageritense strain H4_3_1 isolated from a hybrid biological-inorganic system reactor.</title>
        <authorList>
            <person name="Feng X."/>
            <person name="Kazama D."/>
            <person name="Sato K."/>
            <person name="Kobayashi H."/>
        </authorList>
    </citation>
    <scope>NUCLEOTIDE SEQUENCE</scope>
    <source>
        <strain evidence="1">H4_3_1</strain>
    </source>
</reference>
<dbReference type="Proteomes" id="UP001241092">
    <property type="component" value="Chromosome"/>
</dbReference>
<dbReference type="EMBL" id="AP027452">
    <property type="protein sequence ID" value="BDY31426.1"/>
    <property type="molecule type" value="Genomic_DNA"/>
</dbReference>
<evidence type="ECO:0000313" key="1">
    <source>
        <dbReference type="EMBL" id="BDY31426.1"/>
    </source>
</evidence>